<evidence type="ECO:0000256" key="2">
    <source>
        <dbReference type="ARBA" id="ARBA00023315"/>
    </source>
</evidence>
<dbReference type="PANTHER" id="PTHR43792">
    <property type="entry name" value="GNAT FAMILY, PUTATIVE (AFU_ORTHOLOGUE AFUA_3G00765)-RELATED-RELATED"/>
    <property type="match status" value="1"/>
</dbReference>
<comment type="similarity">
    <text evidence="3">Belongs to the acetyltransferase family. RimJ subfamily.</text>
</comment>
<keyword evidence="5" id="KW-0687">Ribonucleoprotein</keyword>
<dbReference type="GO" id="GO:0008999">
    <property type="term" value="F:protein-N-terminal-alanine acetyltransferase activity"/>
    <property type="evidence" value="ECO:0007669"/>
    <property type="project" value="TreeGrafter"/>
</dbReference>
<keyword evidence="1" id="KW-0808">Transferase</keyword>
<evidence type="ECO:0000259" key="4">
    <source>
        <dbReference type="PROSITE" id="PS51186"/>
    </source>
</evidence>
<comment type="caution">
    <text evidence="5">The sequence shown here is derived from an EMBL/GenBank/DDBJ whole genome shotgun (WGS) entry which is preliminary data.</text>
</comment>
<dbReference type="Pfam" id="PF13302">
    <property type="entry name" value="Acetyltransf_3"/>
    <property type="match status" value="1"/>
</dbReference>
<keyword evidence="6" id="KW-1185">Reference proteome</keyword>
<keyword evidence="2" id="KW-0012">Acyltransferase</keyword>
<keyword evidence="5" id="KW-0689">Ribosomal protein</keyword>
<protein>
    <submittedName>
        <fullName evidence="5">Ribosomal protein S5-alanine N-acetyltransferase</fullName>
    </submittedName>
</protein>
<accession>A0A8J7HGR5</accession>
<dbReference type="GO" id="GO:0005737">
    <property type="term" value="C:cytoplasm"/>
    <property type="evidence" value="ECO:0007669"/>
    <property type="project" value="TreeGrafter"/>
</dbReference>
<dbReference type="FunFam" id="3.40.630.30:FF:000005">
    <property type="entry name" value="Ribosomal protein alanine acetyltransferase"/>
    <property type="match status" value="1"/>
</dbReference>
<organism evidence="5 6">
    <name type="scientific">Atlanticothrix silvestris CENA357</name>
    <dbReference type="NCBI Taxonomy" id="1725252"/>
    <lineage>
        <taxon>Bacteria</taxon>
        <taxon>Bacillati</taxon>
        <taxon>Cyanobacteriota</taxon>
        <taxon>Cyanophyceae</taxon>
        <taxon>Nostocales</taxon>
        <taxon>Nodulariaceae</taxon>
        <taxon>Atlanticothrix</taxon>
        <taxon>Atlanticothrix silvestris</taxon>
    </lineage>
</organism>
<sequence>MKSELPLITSDRLLLRIGIKEDIPKIVKYFTENRNYLTPFYPSWAENFFTEQYWQYQIENSFLEFIHEQSLKLFIFFKKNPNKIIGVINFNNFVRGAAHFCYVGYSLAEAEQGKGYMQEALKVATDYVFQELNFHRIMANYMPHNQRSGNVLKSLGFVVEGYARDYLLINGNWQDHILTSLINPNWQANENGA</sequence>
<dbReference type="Proteomes" id="UP000599391">
    <property type="component" value="Unassembled WGS sequence"/>
</dbReference>
<dbReference type="AlphaFoldDB" id="A0A8J7HGR5"/>
<gene>
    <name evidence="5" type="primary">rimJ</name>
    <name evidence="5" type="ORF">I8751_21335</name>
</gene>
<dbReference type="EMBL" id="JAECZB010000083">
    <property type="protein sequence ID" value="MBH8554849.1"/>
    <property type="molecule type" value="Genomic_DNA"/>
</dbReference>
<evidence type="ECO:0000256" key="3">
    <source>
        <dbReference type="ARBA" id="ARBA00038502"/>
    </source>
</evidence>
<evidence type="ECO:0000313" key="5">
    <source>
        <dbReference type="EMBL" id="MBH8554849.1"/>
    </source>
</evidence>
<dbReference type="InterPro" id="IPR016181">
    <property type="entry name" value="Acyl_CoA_acyltransferase"/>
</dbReference>
<reference evidence="5 6" key="1">
    <citation type="journal article" date="2021" name="Int. J. Syst. Evol. Microbiol.">
        <title>Amazonocrinis nigriterrae gen. nov., sp. nov., Atlanticothrix silvestris gen. nov., sp. nov. and Dendronalium phyllosphericum gen. nov., sp. nov., nostocacean cyanobacteria from Brazilian environments.</title>
        <authorList>
            <person name="Alvarenga D.O."/>
            <person name="Andreote A.P.D."/>
            <person name="Branco L.H.Z."/>
            <person name="Delbaje E."/>
            <person name="Cruz R.B."/>
            <person name="Varani A.M."/>
            <person name="Fiore M.F."/>
        </authorList>
    </citation>
    <scope>NUCLEOTIDE SEQUENCE [LARGE SCALE GENOMIC DNA]</scope>
    <source>
        <strain evidence="5 6">CENA357</strain>
    </source>
</reference>
<dbReference type="PROSITE" id="PS51186">
    <property type="entry name" value="GNAT"/>
    <property type="match status" value="1"/>
</dbReference>
<proteinExistence type="inferred from homology"/>
<dbReference type="RefSeq" id="WP_214441084.1">
    <property type="nucleotide sequence ID" value="NZ_JAECZB010000083.1"/>
</dbReference>
<name>A0A8J7HGR5_9CYAN</name>
<dbReference type="PANTHER" id="PTHR43792:SF8">
    <property type="entry name" value="[RIBOSOMAL PROTEIN US5]-ALANINE N-ACETYLTRANSFERASE"/>
    <property type="match status" value="1"/>
</dbReference>
<feature type="domain" description="N-acetyltransferase" evidence="4">
    <location>
        <begin position="27"/>
        <end position="184"/>
    </location>
</feature>
<evidence type="ECO:0000313" key="6">
    <source>
        <dbReference type="Proteomes" id="UP000599391"/>
    </source>
</evidence>
<dbReference type="InterPro" id="IPR000182">
    <property type="entry name" value="GNAT_dom"/>
</dbReference>
<dbReference type="InterPro" id="IPR051531">
    <property type="entry name" value="N-acetyltransferase"/>
</dbReference>
<dbReference type="SUPFAM" id="SSF55729">
    <property type="entry name" value="Acyl-CoA N-acyltransferases (Nat)"/>
    <property type="match status" value="1"/>
</dbReference>
<dbReference type="NCBIfam" id="NF008072">
    <property type="entry name" value="PRK10809.1"/>
    <property type="match status" value="1"/>
</dbReference>
<dbReference type="GO" id="GO:0005840">
    <property type="term" value="C:ribosome"/>
    <property type="evidence" value="ECO:0007669"/>
    <property type="project" value="UniProtKB-KW"/>
</dbReference>
<evidence type="ECO:0000256" key="1">
    <source>
        <dbReference type="ARBA" id="ARBA00022679"/>
    </source>
</evidence>
<dbReference type="Gene3D" id="3.40.630.30">
    <property type="match status" value="1"/>
</dbReference>